<organism evidence="1 2">
    <name type="scientific">Halovenus rubra</name>
    <dbReference type="NCBI Taxonomy" id="869890"/>
    <lineage>
        <taxon>Archaea</taxon>
        <taxon>Methanobacteriati</taxon>
        <taxon>Methanobacteriota</taxon>
        <taxon>Stenosarchaea group</taxon>
        <taxon>Halobacteria</taxon>
        <taxon>Halobacteriales</taxon>
        <taxon>Haloarculaceae</taxon>
        <taxon>Halovenus</taxon>
    </lineage>
</organism>
<accession>A0ABD5XB29</accession>
<dbReference type="EMBL" id="JBHSZQ010000047">
    <property type="protein sequence ID" value="MFC7127094.1"/>
    <property type="molecule type" value="Genomic_DNA"/>
</dbReference>
<sequence>MSLRDGLQFGDHPVLPAHDFFRPYQRDHGLAELLVDDDRSQGRIYGLTDDGEIVAAQVPGADPHPDAGGGEA</sequence>
<dbReference type="AlphaFoldDB" id="A0ABD5XB29"/>
<evidence type="ECO:0000313" key="2">
    <source>
        <dbReference type="Proteomes" id="UP001596414"/>
    </source>
</evidence>
<protein>
    <submittedName>
        <fullName evidence="1">Uncharacterized protein</fullName>
    </submittedName>
</protein>
<dbReference type="RefSeq" id="WP_267637051.1">
    <property type="nucleotide sequence ID" value="NZ_JAODIY010000009.1"/>
</dbReference>
<comment type="caution">
    <text evidence="1">The sequence shown here is derived from an EMBL/GenBank/DDBJ whole genome shotgun (WGS) entry which is preliminary data.</text>
</comment>
<gene>
    <name evidence="1" type="ORF">ACFQJ7_13855</name>
</gene>
<dbReference type="Proteomes" id="UP001596414">
    <property type="component" value="Unassembled WGS sequence"/>
</dbReference>
<evidence type="ECO:0000313" key="1">
    <source>
        <dbReference type="EMBL" id="MFC7127094.1"/>
    </source>
</evidence>
<reference evidence="1 2" key="1">
    <citation type="journal article" date="2014" name="Int. J. Syst. Evol. Microbiol.">
        <title>Complete genome sequence of Corynebacterium casei LMG S-19264T (=DSM 44701T), isolated from a smear-ripened cheese.</title>
        <authorList>
            <consortium name="US DOE Joint Genome Institute (JGI-PGF)"/>
            <person name="Walter F."/>
            <person name="Albersmeier A."/>
            <person name="Kalinowski J."/>
            <person name="Ruckert C."/>
        </authorList>
    </citation>
    <scope>NUCLEOTIDE SEQUENCE [LARGE SCALE GENOMIC DNA]</scope>
    <source>
        <strain evidence="1 2">CGMCC 4.7215</strain>
    </source>
</reference>
<name>A0ABD5XB29_9EURY</name>
<proteinExistence type="predicted"/>